<reference evidence="7" key="1">
    <citation type="journal article" date="2019" name="Int. J. Syst. Evol. Microbiol.">
        <title>The Global Catalogue of Microorganisms (GCM) 10K type strain sequencing project: providing services to taxonomists for standard genome sequencing and annotation.</title>
        <authorList>
            <consortium name="The Broad Institute Genomics Platform"/>
            <consortium name="The Broad Institute Genome Sequencing Center for Infectious Disease"/>
            <person name="Wu L."/>
            <person name="Ma J."/>
        </authorList>
    </citation>
    <scope>NUCLEOTIDE SEQUENCE [LARGE SCALE GENOMIC DNA]</scope>
    <source>
        <strain evidence="7">JCM 14545</strain>
    </source>
</reference>
<comment type="caution">
    <text evidence="6">The sequence shown here is derived from an EMBL/GenBank/DDBJ whole genome shotgun (WGS) entry which is preliminary data.</text>
</comment>
<dbReference type="InterPro" id="IPR019952">
    <property type="entry name" value="F420_OxRdatse_Rv1855c_pred"/>
</dbReference>
<sequence>MRLSIGVTDFSWPENLAGELVSVATAAEDAGLDTVWVADHLLQADPHSTRDSAMLEAYTALGFLAASTSRIGLGTMVSAVTFRPPALLVKAVTTLDVLSGGRARFGIGTGHHEGEALAMGLPFPPLAERFERMEETVQLALRMWAGDQSAFAGKHYRLDRPIGAPLPVRRPPVLIGGTGEKKTLRMVAKYADACNVFDIPDGGKTVRHKLSVLARHCEDVGRPYAEVEKTISTRLAPGESAAEFAGRCAEFAEWGIDHTVVISAGPWSVAGIETLGKTASLVG</sequence>
<evidence type="ECO:0000256" key="4">
    <source>
        <dbReference type="ARBA" id="ARBA00023033"/>
    </source>
</evidence>
<keyword evidence="3" id="KW-0560">Oxidoreductase</keyword>
<dbReference type="PANTHER" id="PTHR42847:SF8">
    <property type="entry name" value="CONSERVED PROTEIN"/>
    <property type="match status" value="1"/>
</dbReference>
<accession>A0ABP5BBD2</accession>
<dbReference type="PANTHER" id="PTHR42847">
    <property type="entry name" value="ALKANESULFONATE MONOOXYGENASE"/>
    <property type="match status" value="1"/>
</dbReference>
<evidence type="ECO:0000256" key="1">
    <source>
        <dbReference type="ARBA" id="ARBA00022630"/>
    </source>
</evidence>
<evidence type="ECO:0000256" key="3">
    <source>
        <dbReference type="ARBA" id="ARBA00023002"/>
    </source>
</evidence>
<organism evidence="6 7">
    <name type="scientific">Amycolatopsis minnesotensis</name>
    <dbReference type="NCBI Taxonomy" id="337894"/>
    <lineage>
        <taxon>Bacteria</taxon>
        <taxon>Bacillati</taxon>
        <taxon>Actinomycetota</taxon>
        <taxon>Actinomycetes</taxon>
        <taxon>Pseudonocardiales</taxon>
        <taxon>Pseudonocardiaceae</taxon>
        <taxon>Amycolatopsis</taxon>
    </lineage>
</organism>
<dbReference type="Pfam" id="PF00296">
    <property type="entry name" value="Bac_luciferase"/>
    <property type="match status" value="1"/>
</dbReference>
<dbReference type="NCBIfam" id="TIGR03560">
    <property type="entry name" value="F420_Rv1855c"/>
    <property type="match status" value="1"/>
</dbReference>
<dbReference type="SUPFAM" id="SSF51679">
    <property type="entry name" value="Bacterial luciferase-like"/>
    <property type="match status" value="1"/>
</dbReference>
<protein>
    <submittedName>
        <fullName evidence="6">TIGR03560 family F420-dependent LLM class oxidoreductase</fullName>
    </submittedName>
</protein>
<dbReference type="InterPro" id="IPR050172">
    <property type="entry name" value="SsuD_RutA_monooxygenase"/>
</dbReference>
<name>A0ABP5BBD2_9PSEU</name>
<feature type="domain" description="Luciferase-like" evidence="5">
    <location>
        <begin position="18"/>
        <end position="250"/>
    </location>
</feature>
<evidence type="ECO:0000256" key="2">
    <source>
        <dbReference type="ARBA" id="ARBA00022643"/>
    </source>
</evidence>
<keyword evidence="2" id="KW-0288">FMN</keyword>
<keyword evidence="4" id="KW-0503">Monooxygenase</keyword>
<evidence type="ECO:0000313" key="6">
    <source>
        <dbReference type="EMBL" id="GAA1938229.1"/>
    </source>
</evidence>
<evidence type="ECO:0000313" key="7">
    <source>
        <dbReference type="Proteomes" id="UP001501116"/>
    </source>
</evidence>
<evidence type="ECO:0000259" key="5">
    <source>
        <dbReference type="Pfam" id="PF00296"/>
    </source>
</evidence>
<keyword evidence="7" id="KW-1185">Reference proteome</keyword>
<gene>
    <name evidence="6" type="ORF">GCM10009754_01560</name>
</gene>
<dbReference type="Proteomes" id="UP001501116">
    <property type="component" value="Unassembled WGS sequence"/>
</dbReference>
<dbReference type="InterPro" id="IPR036661">
    <property type="entry name" value="Luciferase-like_sf"/>
</dbReference>
<dbReference type="InterPro" id="IPR011251">
    <property type="entry name" value="Luciferase-like_dom"/>
</dbReference>
<dbReference type="Gene3D" id="3.20.20.30">
    <property type="entry name" value="Luciferase-like domain"/>
    <property type="match status" value="1"/>
</dbReference>
<proteinExistence type="predicted"/>
<dbReference type="RefSeq" id="WP_344412196.1">
    <property type="nucleotide sequence ID" value="NZ_BAAANN010000001.1"/>
</dbReference>
<keyword evidence="1" id="KW-0285">Flavoprotein</keyword>
<dbReference type="EMBL" id="BAAANN010000001">
    <property type="protein sequence ID" value="GAA1938229.1"/>
    <property type="molecule type" value="Genomic_DNA"/>
</dbReference>